<dbReference type="Proteomes" id="UP000035860">
    <property type="component" value="Unassembled WGS sequence"/>
</dbReference>
<accession>A0A066UBY1</accession>
<evidence type="ECO:0000313" key="1">
    <source>
        <dbReference type="EMBL" id="KDN24615.1"/>
    </source>
</evidence>
<sequence length="99" mass="11307">MNEPNWQQSALDSSLGMAKAYTRTGHWQLAKAWCLYYLALARRFLCHFDVAKGYGALAEIFLRANTPKEALGRFQMAYHLMPLQSGQKARQYNFMASAL</sequence>
<proteinExistence type="predicted"/>
<organism evidence="1 2">
    <name type="scientific">Moraxella bovoculi 237</name>
    <dbReference type="NCBI Taxonomy" id="743974"/>
    <lineage>
        <taxon>Bacteria</taxon>
        <taxon>Pseudomonadati</taxon>
        <taxon>Pseudomonadota</taxon>
        <taxon>Gammaproteobacteria</taxon>
        <taxon>Moraxellales</taxon>
        <taxon>Moraxellaceae</taxon>
        <taxon>Moraxella</taxon>
    </lineage>
</organism>
<protein>
    <submittedName>
        <fullName evidence="1">Uncharacterized protein</fullName>
    </submittedName>
</protein>
<dbReference type="EMBL" id="AOMT01000030">
    <property type="protein sequence ID" value="KDN24615.1"/>
    <property type="molecule type" value="Genomic_DNA"/>
</dbReference>
<gene>
    <name evidence="1" type="ORF">MBO_08187</name>
</gene>
<name>A0A066UBY1_9GAMM</name>
<reference evidence="1 2" key="1">
    <citation type="journal article" date="2014" name="Genome Announc.">
        <title>Draft Genome Sequence of Moraxella bovoculi Strain 237T (ATCC BAA-1259T) Isolated from a Calf with Infectious Bovine Keratoconjunctivitis.</title>
        <authorList>
            <person name="Calcutt M.J."/>
            <person name="Foecking M.F."/>
            <person name="Martin N.T."/>
            <person name="Mhlanga-Mutangadura T."/>
            <person name="Reilly T.J."/>
        </authorList>
    </citation>
    <scope>NUCLEOTIDE SEQUENCE [LARGE SCALE GENOMIC DNA]</scope>
    <source>
        <strain evidence="1 2">237</strain>
    </source>
</reference>
<dbReference type="InterPro" id="IPR011990">
    <property type="entry name" value="TPR-like_helical_dom_sf"/>
</dbReference>
<dbReference type="AlphaFoldDB" id="A0A066UBY1"/>
<comment type="caution">
    <text evidence="1">The sequence shown here is derived from an EMBL/GenBank/DDBJ whole genome shotgun (WGS) entry which is preliminary data.</text>
</comment>
<dbReference type="SUPFAM" id="SSF48452">
    <property type="entry name" value="TPR-like"/>
    <property type="match status" value="1"/>
</dbReference>
<evidence type="ECO:0000313" key="2">
    <source>
        <dbReference type="Proteomes" id="UP000035860"/>
    </source>
</evidence>
<keyword evidence="2" id="KW-1185">Reference proteome</keyword>